<dbReference type="RefSeq" id="WP_151972282.1">
    <property type="nucleotide sequence ID" value="NZ_AP019860.1"/>
</dbReference>
<dbReference type="KEGG" id="uam:UABAM_06518"/>
<dbReference type="Proteomes" id="UP000326354">
    <property type="component" value="Chromosome"/>
</dbReference>
<dbReference type="OrthoDB" id="285651at2"/>
<protein>
    <submittedName>
        <fullName evidence="2">Uncharacterized protein</fullName>
    </submittedName>
</protein>
<dbReference type="AlphaFoldDB" id="A0A5S9IVL6"/>
<reference evidence="2 3" key="1">
    <citation type="submission" date="2019-08" db="EMBL/GenBank/DDBJ databases">
        <title>Complete genome sequence of Candidatus Uab amorphum.</title>
        <authorList>
            <person name="Shiratori T."/>
            <person name="Suzuki S."/>
            <person name="Kakizawa Y."/>
            <person name="Ishida K."/>
        </authorList>
    </citation>
    <scope>NUCLEOTIDE SEQUENCE [LARGE SCALE GENOMIC DNA]</scope>
    <source>
        <strain evidence="2 3">SRT547</strain>
    </source>
</reference>
<organism evidence="2 3">
    <name type="scientific">Uabimicrobium amorphum</name>
    <dbReference type="NCBI Taxonomy" id="2596890"/>
    <lineage>
        <taxon>Bacteria</taxon>
        <taxon>Pseudomonadati</taxon>
        <taxon>Planctomycetota</taxon>
        <taxon>Candidatus Uabimicrobiia</taxon>
        <taxon>Candidatus Uabimicrobiales</taxon>
        <taxon>Candidatus Uabimicrobiaceae</taxon>
        <taxon>Candidatus Uabimicrobium</taxon>
    </lineage>
</organism>
<feature type="compositionally biased region" description="Polar residues" evidence="1">
    <location>
        <begin position="664"/>
        <end position="680"/>
    </location>
</feature>
<evidence type="ECO:0000256" key="1">
    <source>
        <dbReference type="SAM" id="MobiDB-lite"/>
    </source>
</evidence>
<name>A0A5S9IVL6_UABAM</name>
<evidence type="ECO:0000313" key="2">
    <source>
        <dbReference type="EMBL" id="BBM88102.1"/>
    </source>
</evidence>
<dbReference type="EMBL" id="AP019860">
    <property type="protein sequence ID" value="BBM88102.1"/>
    <property type="molecule type" value="Genomic_DNA"/>
</dbReference>
<feature type="region of interest" description="Disordered" evidence="1">
    <location>
        <begin position="624"/>
        <end position="646"/>
    </location>
</feature>
<keyword evidence="3" id="KW-1185">Reference proteome</keyword>
<accession>A0A5S9IVL6</accession>
<feature type="region of interest" description="Disordered" evidence="1">
    <location>
        <begin position="659"/>
        <end position="693"/>
    </location>
</feature>
<proteinExistence type="predicted"/>
<gene>
    <name evidence="2" type="ORF">UABAM_06518</name>
</gene>
<evidence type="ECO:0000313" key="3">
    <source>
        <dbReference type="Proteomes" id="UP000326354"/>
    </source>
</evidence>
<sequence length="693" mass="74407">MPTQKDIEFAKLLASKDLISKAEMQRLLDELDDLRKKDPRISVEVFMIKNKVITNHELKIIKESSKQRIVHCSKCRTMYRVSQEDVGKRFKCKTCSTAVIVPMPGQTKTKSIRDLVEKEKKTTTSLDSRKVLKGVSKEEYEAQKQAAANAPEVTIELDEDDDNPIEATAATANNEGIVVSASEDNNEVMLATSADDDLDSALAVDDLHIPDMGGPEVTINLGTDDEDEEDDEDDVLPVLGKEVTIDLGLDDGHDDGELVAAEVTMNLEDHGHDFAEDDSNTELVVETTPDGSVAAGQEMTINLGLDDADEDDSDAELVVDVAPQVGGGQEMTMPVYTNASYDEEDSDSEMVVENLDVGSALVIDPTPQITPSQPAAGREMTINLGLDDTDNDEDDSDAELVVDMAAQVGGGQEMTMPVHTSNSYDDEDSDVEMVVDNLDVSGAAMVPSPAMTPTPQITPSQPAAGREMTINLGLDDTDNDEDDSDAELVVDMAAQVGGGQEMTMPVHTSNSYDDEDSDVEMVVDDLDVSGAAMTPSHATTPQVGGGQEMTMPVHTSNSYDDEDSDVEMVVDDLDVSGAAMAPSSAMTPTPQITPSQPAAGREMTINLGLDDTDNDEDDSDAELVVGGGQEMTMPVNTSDSYDDEDSDVEMVVDDLDVSGAAMTFPSSPDKQPRKPQQNRELTIDLGLDDSDDE</sequence>